<dbReference type="OrthoDB" id="9788246at2"/>
<dbReference type="InterPro" id="IPR043906">
    <property type="entry name" value="Gfo/Idh/MocA_OxRdtase_bact_C"/>
</dbReference>
<feature type="domain" description="Gfo/Idh/MocA-like oxidoreductase N-terminal" evidence="1">
    <location>
        <begin position="43"/>
        <end position="165"/>
    </location>
</feature>
<dbReference type="InterPro" id="IPR036291">
    <property type="entry name" value="NAD(P)-bd_dom_sf"/>
</dbReference>
<dbReference type="InterPro" id="IPR050463">
    <property type="entry name" value="Gfo/Idh/MocA_oxidrdct_glycsds"/>
</dbReference>
<dbReference type="SUPFAM" id="SSF55347">
    <property type="entry name" value="Glyceraldehyde-3-phosphate dehydrogenase-like, C-terminal domain"/>
    <property type="match status" value="1"/>
</dbReference>
<dbReference type="EC" id="1.-.-.-" evidence="3"/>
<dbReference type="RefSeq" id="WP_144996217.1">
    <property type="nucleotide sequence ID" value="NZ_CP036281.1"/>
</dbReference>
<dbReference type="PANTHER" id="PTHR43818">
    <property type="entry name" value="BCDNA.GH03377"/>
    <property type="match status" value="1"/>
</dbReference>
<name>A0A518CP39_9PLAN</name>
<dbReference type="AlphaFoldDB" id="A0A518CP39"/>
<dbReference type="KEGG" id="plon:Pla110_27280"/>
<dbReference type="EMBL" id="CP036281">
    <property type="protein sequence ID" value="QDU80991.1"/>
    <property type="molecule type" value="Genomic_DNA"/>
</dbReference>
<gene>
    <name evidence="3" type="primary">ycjS_3</name>
    <name evidence="3" type="ORF">Pla110_27280</name>
</gene>
<dbReference type="Pfam" id="PF19051">
    <property type="entry name" value="GFO_IDH_MocA_C2"/>
    <property type="match status" value="1"/>
</dbReference>
<dbReference type="Proteomes" id="UP000317178">
    <property type="component" value="Chromosome"/>
</dbReference>
<evidence type="ECO:0000259" key="1">
    <source>
        <dbReference type="Pfam" id="PF01408"/>
    </source>
</evidence>
<dbReference type="GO" id="GO:0016491">
    <property type="term" value="F:oxidoreductase activity"/>
    <property type="evidence" value="ECO:0007669"/>
    <property type="project" value="UniProtKB-KW"/>
</dbReference>
<dbReference type="SUPFAM" id="SSF51735">
    <property type="entry name" value="NAD(P)-binding Rossmann-fold domains"/>
    <property type="match status" value="1"/>
</dbReference>
<dbReference type="Gene3D" id="3.30.360.10">
    <property type="entry name" value="Dihydrodipicolinate Reductase, domain 2"/>
    <property type="match status" value="1"/>
</dbReference>
<evidence type="ECO:0000313" key="3">
    <source>
        <dbReference type="EMBL" id="QDU80991.1"/>
    </source>
</evidence>
<dbReference type="InterPro" id="IPR006311">
    <property type="entry name" value="TAT_signal"/>
</dbReference>
<dbReference type="InterPro" id="IPR000683">
    <property type="entry name" value="Gfo/Idh/MocA-like_OxRdtase_N"/>
</dbReference>
<organism evidence="3 4">
    <name type="scientific">Polystyrenella longa</name>
    <dbReference type="NCBI Taxonomy" id="2528007"/>
    <lineage>
        <taxon>Bacteria</taxon>
        <taxon>Pseudomonadati</taxon>
        <taxon>Planctomycetota</taxon>
        <taxon>Planctomycetia</taxon>
        <taxon>Planctomycetales</taxon>
        <taxon>Planctomycetaceae</taxon>
        <taxon>Polystyrenella</taxon>
    </lineage>
</organism>
<feature type="domain" description="Gfo/Idh/MocA-like oxidoreductase bacterial type C-terminal" evidence="2">
    <location>
        <begin position="205"/>
        <end position="437"/>
    </location>
</feature>
<reference evidence="3 4" key="1">
    <citation type="submission" date="2019-02" db="EMBL/GenBank/DDBJ databases">
        <title>Deep-cultivation of Planctomycetes and their phenomic and genomic characterization uncovers novel biology.</title>
        <authorList>
            <person name="Wiegand S."/>
            <person name="Jogler M."/>
            <person name="Boedeker C."/>
            <person name="Pinto D."/>
            <person name="Vollmers J."/>
            <person name="Rivas-Marin E."/>
            <person name="Kohn T."/>
            <person name="Peeters S.H."/>
            <person name="Heuer A."/>
            <person name="Rast P."/>
            <person name="Oberbeckmann S."/>
            <person name="Bunk B."/>
            <person name="Jeske O."/>
            <person name="Meyerdierks A."/>
            <person name="Storesund J.E."/>
            <person name="Kallscheuer N."/>
            <person name="Luecker S."/>
            <person name="Lage O.M."/>
            <person name="Pohl T."/>
            <person name="Merkel B.J."/>
            <person name="Hornburger P."/>
            <person name="Mueller R.-W."/>
            <person name="Bruemmer F."/>
            <person name="Labrenz M."/>
            <person name="Spormann A.M."/>
            <person name="Op den Camp H."/>
            <person name="Overmann J."/>
            <person name="Amann R."/>
            <person name="Jetten M.S.M."/>
            <person name="Mascher T."/>
            <person name="Medema M.H."/>
            <person name="Devos D.P."/>
            <person name="Kaster A.-K."/>
            <person name="Ovreas L."/>
            <person name="Rohde M."/>
            <person name="Galperin M.Y."/>
            <person name="Jogler C."/>
        </authorList>
    </citation>
    <scope>NUCLEOTIDE SEQUENCE [LARGE SCALE GENOMIC DNA]</scope>
    <source>
        <strain evidence="3 4">Pla110</strain>
    </source>
</reference>
<evidence type="ECO:0000259" key="2">
    <source>
        <dbReference type="Pfam" id="PF19051"/>
    </source>
</evidence>
<dbReference type="PROSITE" id="PS51318">
    <property type="entry name" value="TAT"/>
    <property type="match status" value="1"/>
</dbReference>
<keyword evidence="4" id="KW-1185">Reference proteome</keyword>
<dbReference type="GO" id="GO:0000166">
    <property type="term" value="F:nucleotide binding"/>
    <property type="evidence" value="ECO:0007669"/>
    <property type="project" value="InterPro"/>
</dbReference>
<dbReference type="Gene3D" id="3.40.50.720">
    <property type="entry name" value="NAD(P)-binding Rossmann-like Domain"/>
    <property type="match status" value="1"/>
</dbReference>
<protein>
    <submittedName>
        <fullName evidence="3">Putative oxidoreductase YcjS</fullName>
        <ecNumber evidence="3">1.-.-.-</ecNumber>
    </submittedName>
</protein>
<proteinExistence type="predicted"/>
<dbReference type="Pfam" id="PF01408">
    <property type="entry name" value="GFO_IDH_MocA"/>
    <property type="match status" value="1"/>
</dbReference>
<keyword evidence="3" id="KW-0560">Oxidoreductase</keyword>
<dbReference type="PANTHER" id="PTHR43818:SF5">
    <property type="entry name" value="OXIDOREDUCTASE FAMILY PROTEIN"/>
    <property type="match status" value="1"/>
</dbReference>
<evidence type="ECO:0000313" key="4">
    <source>
        <dbReference type="Proteomes" id="UP000317178"/>
    </source>
</evidence>
<accession>A0A518CP39</accession>
<sequence length="445" mass="49193">MFDKLSPRRDFLKQTGVGLTSLALGSLTSSLPSARAADANDRIRMAVIGCGGQGVGAHIRGLMDIKDEANVELVAVCDPDEERRQRGSENGGGATPVADIRRLLEDDSIDAVSIATPDHWHVPAALLAMQAGKHVYVEKPCSHNLREGRLLVEASLKHNRIVQHGTQMRSNGGFQEAVEMLHSGLIGDVMIARVWNIQKRSSIGHMKPSDPPQGLDYDMWVGPAPMVPYQENRSHYNWHWWHNFGTGDAGNDGVHEFDLARWGLGVNEHPTTIAALGGKYFFDDDQQFPDTMTATFEYPATDDRVAKQLVFEMRLWSTSYPYNVDSGIEFYGTKGKMFLSRRGKLEVWDGQNKNLQVDVSGPLQMHVPNNQKAFLAAIRGEAPATADAETAHLSASLCHLANISTRLGRNLSFDKTGETISNDEEANTLLGREYRENHWAIPPVS</sequence>